<keyword evidence="4" id="KW-1185">Reference proteome</keyword>
<sequence>MRLTGIAVLAGILSLPARAQTPAAGPGVPGIVNGFRNPALLDTEGKPWALNIVQFGGRATSNTASIHIGDLGKKGADFLRSDILGTSSVSTGVGGLDIKGPSFAFRASDRLTVGITTRARIHANYGDVDGRLLSEIGEITKVEQSYPYRLPQIANMQTSIAAFTDIGATFSYELARTDHHRVRVGGTLKYVNGAAHTSIDVSELTGTIRLNSDRVSYITAATGTVSALTAGKLFNNFSLGNLLKPRKGSLGADIGVSYAFHTSAGEPWKFRLSASVTDIGNIRYRADSAYSKSYDIDIASDKRLYFNGSFNNSLFSRASRVFDSYPQYFKRTGRRNDIYTVALPAMLHVQADYRFSPQWIVNAAAGMSLQGQHDLYKLYEVPYIALAPSWVRNNVVLSVPLAYQEYAGLTAGASVRYKGFAIGSNSILSAVFGGKQVDLHIGYVISSQK</sequence>
<dbReference type="InterPro" id="IPR043781">
    <property type="entry name" value="DUF5723"/>
</dbReference>
<evidence type="ECO:0000256" key="1">
    <source>
        <dbReference type="SAM" id="SignalP"/>
    </source>
</evidence>
<accession>A0ABQ2HQK7</accession>
<dbReference type="RefSeq" id="WP_019944232.1">
    <property type="nucleotide sequence ID" value="NZ_BMLI01000001.1"/>
</dbReference>
<protein>
    <recommendedName>
        <fullName evidence="2">DUF5723 domain-containing protein</fullName>
    </recommendedName>
</protein>
<dbReference type="Proteomes" id="UP000632339">
    <property type="component" value="Unassembled WGS sequence"/>
</dbReference>
<feature type="signal peptide" evidence="1">
    <location>
        <begin position="1"/>
        <end position="19"/>
    </location>
</feature>
<proteinExistence type="predicted"/>
<comment type="caution">
    <text evidence="3">The sequence shown here is derived from an EMBL/GenBank/DDBJ whole genome shotgun (WGS) entry which is preliminary data.</text>
</comment>
<dbReference type="EMBL" id="BMLI01000001">
    <property type="protein sequence ID" value="GGM86347.1"/>
    <property type="molecule type" value="Genomic_DNA"/>
</dbReference>
<feature type="domain" description="DUF5723" evidence="2">
    <location>
        <begin position="50"/>
        <end position="423"/>
    </location>
</feature>
<evidence type="ECO:0000259" key="2">
    <source>
        <dbReference type="Pfam" id="PF18990"/>
    </source>
</evidence>
<dbReference type="Pfam" id="PF18990">
    <property type="entry name" value="DUF5723"/>
    <property type="match status" value="1"/>
</dbReference>
<feature type="chain" id="PRO_5046730876" description="DUF5723 domain-containing protein" evidence="1">
    <location>
        <begin position="20"/>
        <end position="449"/>
    </location>
</feature>
<evidence type="ECO:0000313" key="3">
    <source>
        <dbReference type="EMBL" id="GGM86347.1"/>
    </source>
</evidence>
<reference evidence="4" key="1">
    <citation type="journal article" date="2019" name="Int. J. Syst. Evol. Microbiol.">
        <title>The Global Catalogue of Microorganisms (GCM) 10K type strain sequencing project: providing services to taxonomists for standard genome sequencing and annotation.</title>
        <authorList>
            <consortium name="The Broad Institute Genomics Platform"/>
            <consortium name="The Broad Institute Genome Sequencing Center for Infectious Disease"/>
            <person name="Wu L."/>
            <person name="Ma J."/>
        </authorList>
    </citation>
    <scope>NUCLEOTIDE SEQUENCE [LARGE SCALE GENOMIC DNA]</scope>
    <source>
        <strain evidence="4">CGMCC 1.6375</strain>
    </source>
</reference>
<gene>
    <name evidence="3" type="ORF">GCM10010967_18240</name>
</gene>
<keyword evidence="1" id="KW-0732">Signal</keyword>
<organism evidence="3 4">
    <name type="scientific">Dyadobacter beijingensis</name>
    <dbReference type="NCBI Taxonomy" id="365489"/>
    <lineage>
        <taxon>Bacteria</taxon>
        <taxon>Pseudomonadati</taxon>
        <taxon>Bacteroidota</taxon>
        <taxon>Cytophagia</taxon>
        <taxon>Cytophagales</taxon>
        <taxon>Spirosomataceae</taxon>
        <taxon>Dyadobacter</taxon>
    </lineage>
</organism>
<evidence type="ECO:0000313" key="4">
    <source>
        <dbReference type="Proteomes" id="UP000632339"/>
    </source>
</evidence>
<name>A0ABQ2HQK7_9BACT</name>